<evidence type="ECO:0000313" key="5">
    <source>
        <dbReference type="EMBL" id="MBO9203396.1"/>
    </source>
</evidence>
<evidence type="ECO:0000259" key="4">
    <source>
        <dbReference type="PROSITE" id="PS01124"/>
    </source>
</evidence>
<dbReference type="PANTHER" id="PTHR47893:SF1">
    <property type="entry name" value="REGULATORY PROTEIN PCHR"/>
    <property type="match status" value="1"/>
</dbReference>
<proteinExistence type="predicted"/>
<organism evidence="5 6">
    <name type="scientific">Niastella soli</name>
    <dbReference type="NCBI Taxonomy" id="2821487"/>
    <lineage>
        <taxon>Bacteria</taxon>
        <taxon>Pseudomonadati</taxon>
        <taxon>Bacteroidota</taxon>
        <taxon>Chitinophagia</taxon>
        <taxon>Chitinophagales</taxon>
        <taxon>Chitinophagaceae</taxon>
        <taxon>Niastella</taxon>
    </lineage>
</organism>
<dbReference type="PANTHER" id="PTHR47893">
    <property type="entry name" value="REGULATORY PROTEIN PCHR"/>
    <property type="match status" value="1"/>
</dbReference>
<dbReference type="RefSeq" id="WP_209141449.1">
    <property type="nucleotide sequence ID" value="NZ_JAGHKO010000006.1"/>
</dbReference>
<dbReference type="PROSITE" id="PS01124">
    <property type="entry name" value="HTH_ARAC_FAMILY_2"/>
    <property type="match status" value="1"/>
</dbReference>
<accession>A0ABS3Z1V6</accession>
<keyword evidence="3" id="KW-0804">Transcription</keyword>
<dbReference type="EMBL" id="JAGHKO010000006">
    <property type="protein sequence ID" value="MBO9203396.1"/>
    <property type="molecule type" value="Genomic_DNA"/>
</dbReference>
<keyword evidence="2" id="KW-0238">DNA-binding</keyword>
<gene>
    <name evidence="5" type="ORF">J7I42_24135</name>
</gene>
<evidence type="ECO:0000256" key="1">
    <source>
        <dbReference type="ARBA" id="ARBA00023015"/>
    </source>
</evidence>
<dbReference type="InterPro" id="IPR020449">
    <property type="entry name" value="Tscrpt_reg_AraC-type_HTH"/>
</dbReference>
<dbReference type="InterPro" id="IPR053142">
    <property type="entry name" value="PchR_regulatory_protein"/>
</dbReference>
<feature type="domain" description="HTH araC/xylS-type" evidence="4">
    <location>
        <begin position="266"/>
        <end position="365"/>
    </location>
</feature>
<dbReference type="SMART" id="SM00342">
    <property type="entry name" value="HTH_ARAC"/>
    <property type="match status" value="1"/>
</dbReference>
<dbReference type="PROSITE" id="PS00041">
    <property type="entry name" value="HTH_ARAC_FAMILY_1"/>
    <property type="match status" value="1"/>
</dbReference>
<dbReference type="InterPro" id="IPR018060">
    <property type="entry name" value="HTH_AraC"/>
</dbReference>
<sequence length="367" mass="43161">MLTQKVKTWLSQFKQYYFTYSKGFYHLPCNVNSPQKLINSFEKFPFVKHSLEKQFVSSNNPFCSGGFYYHKLEEGCWIVFSKMRYKANVAFDLMYDTPTPGPMTADDYYMLSLNNITNVVPGKNALCGKSINFPRFSWVFFKPRERNCDLNFKGSNNQYLTLYFNEAWLQKNLMPNKLFTEGKLDSFIRSDAGYIVWPLEDGKAALSQFDRFNVTMNIGGNAQEIDFLNLKFCTLELIFDFFKLCREDEIVSRHVLVDYTDKFNMNKVEHYLSNHLFEKFPGIDLLARKFNLSETKLKVEFKQLFGKPVYQYFQEKQMELAKELLMENQLLIKEISWKFGYESTSKFSAAFKKHHGVLPSELSKVTQ</sequence>
<dbReference type="Pfam" id="PF12833">
    <property type="entry name" value="HTH_18"/>
    <property type="match status" value="1"/>
</dbReference>
<comment type="caution">
    <text evidence="5">The sequence shown here is derived from an EMBL/GenBank/DDBJ whole genome shotgun (WGS) entry which is preliminary data.</text>
</comment>
<keyword evidence="1" id="KW-0805">Transcription regulation</keyword>
<keyword evidence="6" id="KW-1185">Reference proteome</keyword>
<dbReference type="SUPFAM" id="SSF46689">
    <property type="entry name" value="Homeodomain-like"/>
    <property type="match status" value="1"/>
</dbReference>
<evidence type="ECO:0000313" key="6">
    <source>
        <dbReference type="Proteomes" id="UP000677244"/>
    </source>
</evidence>
<evidence type="ECO:0000256" key="2">
    <source>
        <dbReference type="ARBA" id="ARBA00023125"/>
    </source>
</evidence>
<reference evidence="5 6" key="1">
    <citation type="submission" date="2021-03" db="EMBL/GenBank/DDBJ databases">
        <title>Assistant Professor.</title>
        <authorList>
            <person name="Huq M.A."/>
        </authorList>
    </citation>
    <scope>NUCLEOTIDE SEQUENCE [LARGE SCALE GENOMIC DNA]</scope>
    <source>
        <strain evidence="5 6">MAH-29</strain>
    </source>
</reference>
<dbReference type="Proteomes" id="UP000677244">
    <property type="component" value="Unassembled WGS sequence"/>
</dbReference>
<name>A0ABS3Z1V6_9BACT</name>
<dbReference type="Gene3D" id="1.10.10.60">
    <property type="entry name" value="Homeodomain-like"/>
    <property type="match status" value="1"/>
</dbReference>
<dbReference type="PRINTS" id="PR00032">
    <property type="entry name" value="HTHARAC"/>
</dbReference>
<dbReference type="InterPro" id="IPR009057">
    <property type="entry name" value="Homeodomain-like_sf"/>
</dbReference>
<dbReference type="InterPro" id="IPR018062">
    <property type="entry name" value="HTH_AraC-typ_CS"/>
</dbReference>
<evidence type="ECO:0000256" key="3">
    <source>
        <dbReference type="ARBA" id="ARBA00023163"/>
    </source>
</evidence>
<protein>
    <submittedName>
        <fullName evidence="5">Helix-turn-helix transcriptional regulator</fullName>
    </submittedName>
</protein>